<evidence type="ECO:0000313" key="1">
    <source>
        <dbReference type="EMBL" id="TWT48581.1"/>
    </source>
</evidence>
<organism evidence="1 2">
    <name type="scientific">Botrimarina hoheduenensis</name>
    <dbReference type="NCBI Taxonomy" id="2528000"/>
    <lineage>
        <taxon>Bacteria</taxon>
        <taxon>Pseudomonadati</taxon>
        <taxon>Planctomycetota</taxon>
        <taxon>Planctomycetia</taxon>
        <taxon>Pirellulales</taxon>
        <taxon>Lacipirellulaceae</taxon>
        <taxon>Botrimarina</taxon>
    </lineage>
</organism>
<dbReference type="EMBL" id="SJPH01000001">
    <property type="protein sequence ID" value="TWT48581.1"/>
    <property type="molecule type" value="Genomic_DNA"/>
</dbReference>
<name>A0A5C5WES8_9BACT</name>
<evidence type="ECO:0000313" key="2">
    <source>
        <dbReference type="Proteomes" id="UP000318995"/>
    </source>
</evidence>
<accession>A0A5C5WES8</accession>
<keyword evidence="2" id="KW-1185">Reference proteome</keyword>
<comment type="caution">
    <text evidence="1">The sequence shown here is derived from an EMBL/GenBank/DDBJ whole genome shotgun (WGS) entry which is preliminary data.</text>
</comment>
<gene>
    <name evidence="1" type="ORF">Pla111_03550</name>
</gene>
<proteinExistence type="predicted"/>
<sequence>MLSIGICPVCAAGPLGLRQCGVCRRVVVLCDECDVAWRTDDPTRPGSYGQETMPCPGCSADLWTAGATWATREAVAATPWLVKHLPTLVESPAREPQR</sequence>
<evidence type="ECO:0008006" key="3">
    <source>
        <dbReference type="Google" id="ProtNLM"/>
    </source>
</evidence>
<dbReference type="AlphaFoldDB" id="A0A5C5WES8"/>
<protein>
    <recommendedName>
        <fullName evidence="3">Double zinc ribbon</fullName>
    </recommendedName>
</protein>
<dbReference type="Proteomes" id="UP000318995">
    <property type="component" value="Unassembled WGS sequence"/>
</dbReference>
<reference evidence="1 2" key="1">
    <citation type="submission" date="2019-02" db="EMBL/GenBank/DDBJ databases">
        <title>Deep-cultivation of Planctomycetes and their phenomic and genomic characterization uncovers novel biology.</title>
        <authorList>
            <person name="Wiegand S."/>
            <person name="Jogler M."/>
            <person name="Boedeker C."/>
            <person name="Pinto D."/>
            <person name="Vollmers J."/>
            <person name="Rivas-Marin E."/>
            <person name="Kohn T."/>
            <person name="Peeters S.H."/>
            <person name="Heuer A."/>
            <person name="Rast P."/>
            <person name="Oberbeckmann S."/>
            <person name="Bunk B."/>
            <person name="Jeske O."/>
            <person name="Meyerdierks A."/>
            <person name="Storesund J.E."/>
            <person name="Kallscheuer N."/>
            <person name="Luecker S."/>
            <person name="Lage O.M."/>
            <person name="Pohl T."/>
            <person name="Merkel B.J."/>
            <person name="Hornburger P."/>
            <person name="Mueller R.-W."/>
            <person name="Bruemmer F."/>
            <person name="Labrenz M."/>
            <person name="Spormann A.M."/>
            <person name="Op Den Camp H."/>
            <person name="Overmann J."/>
            <person name="Amann R."/>
            <person name="Jetten M.S.M."/>
            <person name="Mascher T."/>
            <person name="Medema M.H."/>
            <person name="Devos D.P."/>
            <person name="Kaster A.-K."/>
            <person name="Ovreas L."/>
            <person name="Rohde M."/>
            <person name="Galperin M.Y."/>
            <person name="Jogler C."/>
        </authorList>
    </citation>
    <scope>NUCLEOTIDE SEQUENCE [LARGE SCALE GENOMIC DNA]</scope>
    <source>
        <strain evidence="1 2">Pla111</strain>
    </source>
</reference>